<dbReference type="SUPFAM" id="SSF56601">
    <property type="entry name" value="beta-lactamase/transpeptidase-like"/>
    <property type="match status" value="1"/>
</dbReference>
<organism evidence="2 3">
    <name type="scientific">Salirhabdus euzebyi</name>
    <dbReference type="NCBI Taxonomy" id="394506"/>
    <lineage>
        <taxon>Bacteria</taxon>
        <taxon>Bacillati</taxon>
        <taxon>Bacillota</taxon>
        <taxon>Bacilli</taxon>
        <taxon>Bacillales</taxon>
        <taxon>Bacillaceae</taxon>
        <taxon>Salirhabdus</taxon>
    </lineage>
</organism>
<dbReference type="Gene3D" id="3.40.710.10">
    <property type="entry name" value="DD-peptidase/beta-lactamase superfamily"/>
    <property type="match status" value="1"/>
</dbReference>
<dbReference type="Proteomes" id="UP000581688">
    <property type="component" value="Unassembled WGS sequence"/>
</dbReference>
<dbReference type="InterPro" id="IPR051478">
    <property type="entry name" value="Beta-lactamase-like_AB/R"/>
</dbReference>
<feature type="domain" description="Beta-lactamase-related" evidence="1">
    <location>
        <begin position="17"/>
        <end position="327"/>
    </location>
</feature>
<keyword evidence="3" id="KW-1185">Reference proteome</keyword>
<evidence type="ECO:0000313" key="3">
    <source>
        <dbReference type="Proteomes" id="UP000581688"/>
    </source>
</evidence>
<dbReference type="PANTHER" id="PTHR22935:SF98">
    <property type="entry name" value="BETA-LACTAMASE FAMILY PROTEIN"/>
    <property type="match status" value="1"/>
</dbReference>
<dbReference type="RefSeq" id="WP_174496100.1">
    <property type="nucleotide sequence ID" value="NZ_CADDWK010000006.1"/>
</dbReference>
<dbReference type="PANTHER" id="PTHR22935">
    <property type="entry name" value="PENICILLIN-BINDING PROTEIN"/>
    <property type="match status" value="1"/>
</dbReference>
<accession>A0A841Q579</accession>
<dbReference type="InterPro" id="IPR012338">
    <property type="entry name" value="Beta-lactam/transpept-like"/>
</dbReference>
<evidence type="ECO:0000259" key="1">
    <source>
        <dbReference type="Pfam" id="PF00144"/>
    </source>
</evidence>
<proteinExistence type="predicted"/>
<reference evidence="2 3" key="1">
    <citation type="submission" date="2020-08" db="EMBL/GenBank/DDBJ databases">
        <title>Genomic Encyclopedia of Type Strains, Phase IV (KMG-IV): sequencing the most valuable type-strain genomes for metagenomic binning, comparative biology and taxonomic classification.</title>
        <authorList>
            <person name="Goeker M."/>
        </authorList>
    </citation>
    <scope>NUCLEOTIDE SEQUENCE [LARGE SCALE GENOMIC DNA]</scope>
    <source>
        <strain evidence="2 3">DSM 19612</strain>
    </source>
</reference>
<evidence type="ECO:0000313" key="2">
    <source>
        <dbReference type="EMBL" id="MBB6453548.1"/>
    </source>
</evidence>
<dbReference type="Pfam" id="PF00144">
    <property type="entry name" value="Beta-lactamase"/>
    <property type="match status" value="1"/>
</dbReference>
<gene>
    <name evidence="2" type="ORF">HNQ94_001997</name>
</gene>
<comment type="caution">
    <text evidence="2">The sequence shown here is derived from an EMBL/GenBank/DDBJ whole genome shotgun (WGS) entry which is preliminary data.</text>
</comment>
<sequence length="509" mass="57120">MLNIKKLEEKANDLLNKAPGVSVSIFTNDDVLLQKGFGTTNAEEQGESVTPSTLFRIGSVSKTITATLMMRLVEAGKVDLDVPIITYLPELKLKDKQATETITLRMLLSHTAGLPDGGDLFGDRSKNALKNYVNNDLPNLDFVAPPTVHYSYGNHAINLAGYVTERVTGKLFADLIQEEVFEPLSMSRSMYDPLKAFTYPTALQHERKEDGSYHVMHSFPENVACHPSSMAISNAEDMTKFGQMYLNNGIINDSTYLSTESLNQMFAVEAKRYTIPPCTVGICWLKEEENGVEYVWHSGGIGTYRSFMVLFPKHKIGIFTVANQDTGWEIVEEVLNQIGQKEERSFQSIEKGNIENYFGTYLSPKSGLITLGEESNNVFANLNGKIYSLRALQEDHVVLLNEEEDVVASIGLLDQDDYIMVNGSGCKSIVDGLLKHSMESFQTYTGTYKHGEFEIQFKLEKEKAYLEDEDGKVACSYLFESKFYCPGFGLVEFENEKMIIQRGWTFTKT</sequence>
<name>A0A841Q579_9BACI</name>
<protein>
    <submittedName>
        <fullName evidence="2">CubicO group peptidase (Beta-lactamase class C family)</fullName>
    </submittedName>
</protein>
<dbReference type="AlphaFoldDB" id="A0A841Q579"/>
<dbReference type="EMBL" id="JACHGH010000005">
    <property type="protein sequence ID" value="MBB6453548.1"/>
    <property type="molecule type" value="Genomic_DNA"/>
</dbReference>
<dbReference type="InterPro" id="IPR001466">
    <property type="entry name" value="Beta-lactam-related"/>
</dbReference>